<keyword evidence="18" id="KW-1185">Reference proteome</keyword>
<organism evidence="17 18">
    <name type="scientific">Eimeria acervulina</name>
    <name type="common">Coccidian parasite</name>
    <dbReference type="NCBI Taxonomy" id="5801"/>
    <lineage>
        <taxon>Eukaryota</taxon>
        <taxon>Sar</taxon>
        <taxon>Alveolata</taxon>
        <taxon>Apicomplexa</taxon>
        <taxon>Conoidasida</taxon>
        <taxon>Coccidia</taxon>
        <taxon>Eucoccidiorida</taxon>
        <taxon>Eimeriorina</taxon>
        <taxon>Eimeriidae</taxon>
        <taxon>Eimeria</taxon>
    </lineage>
</organism>
<comment type="similarity">
    <text evidence="6">In the C-terminal section; belongs to the DHPS family.</text>
</comment>
<dbReference type="Pfam" id="PF00809">
    <property type="entry name" value="Pterin_bind"/>
    <property type="match status" value="1"/>
</dbReference>
<dbReference type="GO" id="GO:0005740">
    <property type="term" value="C:mitochondrial envelope"/>
    <property type="evidence" value="ECO:0007669"/>
    <property type="project" value="TreeGrafter"/>
</dbReference>
<evidence type="ECO:0000256" key="5">
    <source>
        <dbReference type="ARBA" id="ARBA00005051"/>
    </source>
</evidence>
<dbReference type="NCBIfam" id="TIGR01496">
    <property type="entry name" value="DHPS"/>
    <property type="match status" value="1"/>
</dbReference>
<dbReference type="SUPFAM" id="SSF51717">
    <property type="entry name" value="Dihydropteroate synthetase-like"/>
    <property type="match status" value="1"/>
</dbReference>
<dbReference type="InterPro" id="IPR011005">
    <property type="entry name" value="Dihydropteroate_synth-like_sf"/>
</dbReference>
<dbReference type="InterPro" id="IPR035907">
    <property type="entry name" value="Hppk_sf"/>
</dbReference>
<dbReference type="GO" id="GO:0003848">
    <property type="term" value="F:2-amino-4-hydroxy-6-hydroxymethyldihydropteridine diphosphokinase activity"/>
    <property type="evidence" value="ECO:0007669"/>
    <property type="project" value="UniProtKB-EC"/>
</dbReference>
<proteinExistence type="inferred from homology"/>
<evidence type="ECO:0000256" key="14">
    <source>
        <dbReference type="ARBA" id="ARBA00023268"/>
    </source>
</evidence>
<dbReference type="InterPro" id="IPR000489">
    <property type="entry name" value="Pterin-binding_dom"/>
</dbReference>
<evidence type="ECO:0000256" key="6">
    <source>
        <dbReference type="ARBA" id="ARBA00009951"/>
    </source>
</evidence>
<dbReference type="GO" id="GO:0046872">
    <property type="term" value="F:metal ion binding"/>
    <property type="evidence" value="ECO:0007669"/>
    <property type="project" value="UniProtKB-KW"/>
</dbReference>
<dbReference type="UniPathway" id="UPA00077">
    <property type="reaction ID" value="UER00155"/>
</dbReference>
<evidence type="ECO:0000256" key="15">
    <source>
        <dbReference type="SAM" id="MobiDB-lite"/>
    </source>
</evidence>
<keyword evidence="11" id="KW-0067">ATP-binding</keyword>
<dbReference type="RefSeq" id="XP_013253145.1">
    <property type="nucleotide sequence ID" value="XM_013397691.1"/>
</dbReference>
<feature type="region of interest" description="Disordered" evidence="15">
    <location>
        <begin position="78"/>
        <end position="99"/>
    </location>
</feature>
<keyword evidence="12" id="KW-0460">Magnesium</keyword>
<feature type="domain" description="Pterin-binding" evidence="16">
    <location>
        <begin position="317"/>
        <end position="555"/>
    </location>
</feature>
<evidence type="ECO:0000256" key="10">
    <source>
        <dbReference type="ARBA" id="ARBA00022777"/>
    </source>
</evidence>
<accession>U6G9S0</accession>
<dbReference type="GeneID" id="25269788"/>
<evidence type="ECO:0000256" key="4">
    <source>
        <dbReference type="ARBA" id="ARBA00004763"/>
    </source>
</evidence>
<dbReference type="CDD" id="cd00483">
    <property type="entry name" value="HPPK"/>
    <property type="match status" value="1"/>
</dbReference>
<evidence type="ECO:0000256" key="12">
    <source>
        <dbReference type="ARBA" id="ARBA00022842"/>
    </source>
</evidence>
<keyword evidence="8" id="KW-0479">Metal-binding</keyword>
<dbReference type="PROSITE" id="PS50972">
    <property type="entry name" value="PTERIN_BINDING"/>
    <property type="match status" value="1"/>
</dbReference>
<comment type="pathway">
    <text evidence="4">Cofactor biosynthesis; tetrahydrofolate biosynthesis; 7,8-dihydrofolate from 2-amino-4-hydroxy-6-hydroxymethyl-7,8-dihydropteridine diphosphate and 4-aminobenzoate: step 1/2.</text>
</comment>
<dbReference type="OMA" id="FMYETEP"/>
<evidence type="ECO:0000259" key="16">
    <source>
        <dbReference type="PROSITE" id="PS50972"/>
    </source>
</evidence>
<reference evidence="17" key="2">
    <citation type="submission" date="2013-10" db="EMBL/GenBank/DDBJ databases">
        <authorList>
            <person name="Aslett M."/>
        </authorList>
    </citation>
    <scope>NUCLEOTIDE SEQUENCE</scope>
    <source>
        <strain evidence="17">Houghton</strain>
    </source>
</reference>
<evidence type="ECO:0000256" key="1">
    <source>
        <dbReference type="ARBA" id="ARBA00000012"/>
    </source>
</evidence>
<comment type="catalytic activity">
    <reaction evidence="2">
        <text>6-hydroxymethyl-7,8-dihydropterin + ATP = (7,8-dihydropterin-6-yl)methyl diphosphate + AMP + H(+)</text>
        <dbReference type="Rhea" id="RHEA:11412"/>
        <dbReference type="ChEBI" id="CHEBI:15378"/>
        <dbReference type="ChEBI" id="CHEBI:30616"/>
        <dbReference type="ChEBI" id="CHEBI:44841"/>
        <dbReference type="ChEBI" id="CHEBI:72950"/>
        <dbReference type="ChEBI" id="CHEBI:456215"/>
        <dbReference type="EC" id="2.7.6.3"/>
    </reaction>
</comment>
<dbReference type="PROSITE" id="PS00792">
    <property type="entry name" value="DHPS_1"/>
    <property type="match status" value="1"/>
</dbReference>
<dbReference type="Pfam" id="PF01288">
    <property type="entry name" value="HPPK"/>
    <property type="match status" value="1"/>
</dbReference>
<dbReference type="Gene3D" id="3.20.20.20">
    <property type="entry name" value="Dihydropteroate synthase-like"/>
    <property type="match status" value="1"/>
</dbReference>
<dbReference type="GO" id="GO:0016301">
    <property type="term" value="F:kinase activity"/>
    <property type="evidence" value="ECO:0007669"/>
    <property type="project" value="UniProtKB-KW"/>
</dbReference>
<keyword evidence="10 17" id="KW-0418">Kinase</keyword>
<dbReference type="VEuPathDB" id="ToxoDB:EAH_00017180"/>
<evidence type="ECO:0000313" key="17">
    <source>
        <dbReference type="EMBL" id="CDI76287.1"/>
    </source>
</evidence>
<keyword evidence="14" id="KW-0511">Multifunctional enzyme</keyword>
<evidence type="ECO:0000256" key="7">
    <source>
        <dbReference type="ARBA" id="ARBA00022679"/>
    </source>
</evidence>
<evidence type="ECO:0000256" key="9">
    <source>
        <dbReference type="ARBA" id="ARBA00022741"/>
    </source>
</evidence>
<dbReference type="InterPro" id="IPR045031">
    <property type="entry name" value="DHP_synth-like"/>
</dbReference>
<evidence type="ECO:0000256" key="11">
    <source>
        <dbReference type="ARBA" id="ARBA00022840"/>
    </source>
</evidence>
<dbReference type="SUPFAM" id="SSF55083">
    <property type="entry name" value="6-hydroxymethyl-7,8-dihydropterin pyrophosphokinase, HPPK"/>
    <property type="match status" value="1"/>
</dbReference>
<dbReference type="EMBL" id="HG670352">
    <property type="protein sequence ID" value="CDI76287.1"/>
    <property type="molecule type" value="Genomic_DNA"/>
</dbReference>
<evidence type="ECO:0000256" key="3">
    <source>
        <dbReference type="ARBA" id="ARBA00001946"/>
    </source>
</evidence>
<dbReference type="GO" id="GO:0046654">
    <property type="term" value="P:tetrahydrofolate biosynthetic process"/>
    <property type="evidence" value="ECO:0007669"/>
    <property type="project" value="UniProtKB-UniPathway"/>
</dbReference>
<dbReference type="InterPro" id="IPR000550">
    <property type="entry name" value="Hppk"/>
</dbReference>
<dbReference type="NCBIfam" id="TIGR01498">
    <property type="entry name" value="folK"/>
    <property type="match status" value="1"/>
</dbReference>
<keyword evidence="13" id="KW-0289">Folate biosynthesis</keyword>
<sequence>MSRLLSTSPNIQHLSSSSVQNAARSVAYISLGTNFGGNLRLKTIESALESIQKNVGIIDGCSCLYESLPGYDVLYAQQQRPQQRQQEQQQEQQQNKEAHDLSLPLHLNAVVRVKTEEKSPFAVLEALQTIEREHGRDRSPNAVRLHRTLDLDLLFFQTQDNSEHIQLNSEKLTLPHPRILQRNFVLFPLCDIQPDLVHPVEGKSIKDALYKNLKRREDILNSCFSESSKKGKADVYTLDGNLAVPRRCFAPNDNQLWTIKGAAAEASISDTLRWIEEVLRRYGLEETASTGSPNGLPEFAARLINLRGFLLRDRNEPKIMGILNITPDSFSDGGKYYNNIQAAVDKGREMVWDGADIIDVGGEATNPFIQEEVSVHSEIERVAPVIEGLREKLSKDIVISVDTRRKAVADAAVAAGADLINDVSGGEEDPEMFRLVSAKKYPIVVMHSRGTPQTMDSLATYDDVVNEVAEYLTDKTNALIKMGLPRWRIIVDIGLGFAKTSKQNFDLLYRISELRRKLPSGLPMLVVFVRLFFCSYISFSVCLFADSSGGLSPKG</sequence>
<reference evidence="17" key="1">
    <citation type="submission" date="2013-10" db="EMBL/GenBank/DDBJ databases">
        <title>Genomic analysis of the causative agents of coccidiosis in chickens.</title>
        <authorList>
            <person name="Reid A.J."/>
            <person name="Blake D."/>
            <person name="Billington K."/>
            <person name="Browne H."/>
            <person name="Dunn M."/>
            <person name="Hung S."/>
            <person name="Kawahara F."/>
            <person name="Miranda-Saavedra D."/>
            <person name="Mourier T."/>
            <person name="Nagra H."/>
            <person name="Otto T.D."/>
            <person name="Rawlings N."/>
            <person name="Sanchez A."/>
            <person name="Sanders M."/>
            <person name="Subramaniam C."/>
            <person name="Tay Y."/>
            <person name="Dear P."/>
            <person name="Doerig C."/>
            <person name="Gruber A."/>
            <person name="Parkinson J."/>
            <person name="Shirley M."/>
            <person name="Wan K.L."/>
            <person name="Berriman M."/>
            <person name="Tomley F."/>
            <person name="Pain A."/>
        </authorList>
    </citation>
    <scope>NUCLEOTIDE SEQUENCE</scope>
    <source>
        <strain evidence="17">Houghton</strain>
    </source>
</reference>
<comment type="cofactor">
    <cofactor evidence="3">
        <name>Mg(2+)</name>
        <dbReference type="ChEBI" id="CHEBI:18420"/>
    </cofactor>
</comment>
<evidence type="ECO:0000256" key="13">
    <source>
        <dbReference type="ARBA" id="ARBA00022909"/>
    </source>
</evidence>
<gene>
    <name evidence="17" type="ORF">EAH_00017180</name>
</gene>
<dbReference type="PANTHER" id="PTHR20941">
    <property type="entry name" value="FOLATE SYNTHESIS PROTEINS"/>
    <property type="match status" value="1"/>
</dbReference>
<dbReference type="GO" id="GO:0004156">
    <property type="term" value="F:dihydropteroate synthase activity"/>
    <property type="evidence" value="ECO:0007669"/>
    <property type="project" value="UniProtKB-EC"/>
</dbReference>
<comment type="catalytic activity">
    <reaction evidence="1">
        <text>(7,8-dihydropterin-6-yl)methyl diphosphate + 4-aminobenzoate = 7,8-dihydropteroate + diphosphate</text>
        <dbReference type="Rhea" id="RHEA:19949"/>
        <dbReference type="ChEBI" id="CHEBI:17836"/>
        <dbReference type="ChEBI" id="CHEBI:17839"/>
        <dbReference type="ChEBI" id="CHEBI:33019"/>
        <dbReference type="ChEBI" id="CHEBI:72950"/>
        <dbReference type="EC" id="2.5.1.15"/>
    </reaction>
</comment>
<dbReference type="PANTHER" id="PTHR20941:SF1">
    <property type="entry name" value="FOLIC ACID SYNTHESIS PROTEIN FOL1"/>
    <property type="match status" value="1"/>
</dbReference>
<dbReference type="Gene3D" id="3.30.70.560">
    <property type="entry name" value="7,8-Dihydro-6-hydroxymethylpterin-pyrophosphokinase HPPK"/>
    <property type="match status" value="1"/>
</dbReference>
<evidence type="ECO:0000256" key="8">
    <source>
        <dbReference type="ARBA" id="ARBA00022723"/>
    </source>
</evidence>
<name>U6G9S0_EIMAC</name>
<dbReference type="GO" id="GO:0005524">
    <property type="term" value="F:ATP binding"/>
    <property type="evidence" value="ECO:0007669"/>
    <property type="project" value="UniProtKB-KW"/>
</dbReference>
<feature type="compositionally biased region" description="Low complexity" evidence="15">
    <location>
        <begin position="78"/>
        <end position="93"/>
    </location>
</feature>
<keyword evidence="7" id="KW-0808">Transferase</keyword>
<dbReference type="AlphaFoldDB" id="U6G9S0"/>
<evidence type="ECO:0000256" key="2">
    <source>
        <dbReference type="ARBA" id="ARBA00000198"/>
    </source>
</evidence>
<dbReference type="GO" id="GO:0046656">
    <property type="term" value="P:folic acid biosynthetic process"/>
    <property type="evidence" value="ECO:0007669"/>
    <property type="project" value="UniProtKB-KW"/>
</dbReference>
<dbReference type="PROSITE" id="PS00793">
    <property type="entry name" value="DHPS_2"/>
    <property type="match status" value="1"/>
</dbReference>
<dbReference type="InterPro" id="IPR006390">
    <property type="entry name" value="DHP_synth_dom"/>
</dbReference>
<dbReference type="CDD" id="cd00739">
    <property type="entry name" value="DHPS"/>
    <property type="match status" value="1"/>
</dbReference>
<dbReference type="OrthoDB" id="615426at2759"/>
<protein>
    <submittedName>
        <fullName evidence="17">Hydroxymethyldihydropterin pyrophosphokinase-dihydropteroate synthase, putative</fullName>
    </submittedName>
</protein>
<comment type="pathway">
    <text evidence="5">Cofactor biosynthesis; tetrahydrofolate biosynthesis; 2-amino-4-hydroxy-6-hydroxymethyl-7,8-dihydropteridine diphosphate from 7,8-dihydroneopterin triphosphate: step 4/4.</text>
</comment>
<keyword evidence="9" id="KW-0547">Nucleotide-binding</keyword>
<evidence type="ECO:0000313" key="18">
    <source>
        <dbReference type="Proteomes" id="UP000018050"/>
    </source>
</evidence>
<dbReference type="Proteomes" id="UP000018050">
    <property type="component" value="Unassembled WGS sequence"/>
</dbReference>